<comment type="caution">
    <text evidence="2">The sequence shown here is derived from an EMBL/GenBank/DDBJ whole genome shotgun (WGS) entry which is preliminary data.</text>
</comment>
<gene>
    <name evidence="2" type="ORF">AL503_001270</name>
</gene>
<dbReference type="AlphaFoldDB" id="A0A2K0AY61"/>
<keyword evidence="1" id="KW-1133">Transmembrane helix</keyword>
<evidence type="ECO:0000313" key="3">
    <source>
        <dbReference type="Proteomes" id="UP000053523"/>
    </source>
</evidence>
<dbReference type="EMBL" id="LORN02000006">
    <property type="protein sequence ID" value="PNN29948.1"/>
    <property type="molecule type" value="Genomic_DNA"/>
</dbReference>
<organism evidence="2 3">
    <name type="scientific">Staphylococcus haemolyticus</name>
    <dbReference type="NCBI Taxonomy" id="1283"/>
    <lineage>
        <taxon>Bacteria</taxon>
        <taxon>Bacillati</taxon>
        <taxon>Bacillota</taxon>
        <taxon>Bacilli</taxon>
        <taxon>Bacillales</taxon>
        <taxon>Staphylococcaceae</taxon>
        <taxon>Staphylococcus</taxon>
    </lineage>
</organism>
<protein>
    <submittedName>
        <fullName evidence="2">Uncharacterized protein</fullName>
    </submittedName>
</protein>
<dbReference type="RefSeq" id="WP_053026926.1">
    <property type="nucleotide sequence ID" value="NZ_CAJCGD010000009.1"/>
</dbReference>
<reference evidence="2 3" key="1">
    <citation type="submission" date="2017-12" db="EMBL/GenBank/DDBJ databases">
        <title>FDA dAtabase for Regulatory Grade micrObial Sequences (FDA-ARGOS): Supporting development and validation of Infectious Disease Dx tests.</title>
        <authorList>
            <person name="Hoffmann M."/>
            <person name="Allard M."/>
            <person name="Evans P."/>
            <person name="Brown E."/>
            <person name="Tallon L."/>
            <person name="Sadzewicz L."/>
            <person name="Sengamalay N."/>
            <person name="Ott S."/>
            <person name="Godinez A."/>
            <person name="Nagaraj S."/>
            <person name="Vavikolanu K."/>
            <person name="Aluvathingal J."/>
            <person name="Nadendla S."/>
            <person name="Sichtig H."/>
        </authorList>
    </citation>
    <scope>NUCLEOTIDE SEQUENCE [LARGE SCALE GENOMIC DNA]</scope>
    <source>
        <strain evidence="2 3">FDAARGOS_148</strain>
    </source>
</reference>
<accession>A0A2K0AY61</accession>
<dbReference type="Proteomes" id="UP000053523">
    <property type="component" value="Unassembled WGS sequence"/>
</dbReference>
<evidence type="ECO:0000256" key="1">
    <source>
        <dbReference type="SAM" id="Phobius"/>
    </source>
</evidence>
<keyword evidence="1" id="KW-0812">Transmembrane</keyword>
<sequence length="73" mass="8425">MEKDENNMSSKQSSFGDKRWHNILLIVVGILVFCIFYFVMGVNVAYALMFLYAPLTIGIVNLGKLREKDDRNH</sequence>
<feature type="transmembrane region" description="Helical" evidence="1">
    <location>
        <begin position="45"/>
        <end position="63"/>
    </location>
</feature>
<feature type="transmembrane region" description="Helical" evidence="1">
    <location>
        <begin position="20"/>
        <end position="39"/>
    </location>
</feature>
<evidence type="ECO:0000313" key="2">
    <source>
        <dbReference type="EMBL" id="PNN29948.1"/>
    </source>
</evidence>
<name>A0A2K0AY61_STAHA</name>
<proteinExistence type="predicted"/>
<keyword evidence="1" id="KW-0472">Membrane</keyword>